<protein>
    <submittedName>
        <fullName evidence="9">NAD(P)/FAD-dependent oxidoreductase</fullName>
    </submittedName>
</protein>
<proteinExistence type="inferred from homology"/>
<reference evidence="9 10" key="1">
    <citation type="submission" date="2018-08" db="EMBL/GenBank/DDBJ databases">
        <title>Fulvimarina sp. 85, whole genome shotgun sequence.</title>
        <authorList>
            <person name="Tuo L."/>
        </authorList>
    </citation>
    <scope>NUCLEOTIDE SEQUENCE [LARGE SCALE GENOMIC DNA]</scope>
    <source>
        <strain evidence="9 10">85</strain>
    </source>
</reference>
<evidence type="ECO:0000256" key="1">
    <source>
        <dbReference type="ARBA" id="ARBA00001974"/>
    </source>
</evidence>
<evidence type="ECO:0000256" key="7">
    <source>
        <dbReference type="ARBA" id="ARBA00023033"/>
    </source>
</evidence>
<keyword evidence="6" id="KW-0560">Oxidoreductase</keyword>
<comment type="cofactor">
    <cofactor evidence="1">
        <name>FAD</name>
        <dbReference type="ChEBI" id="CHEBI:57692"/>
    </cofactor>
</comment>
<dbReference type="Pfam" id="PF13450">
    <property type="entry name" value="NAD_binding_8"/>
    <property type="match status" value="1"/>
</dbReference>
<evidence type="ECO:0000256" key="2">
    <source>
        <dbReference type="ARBA" id="ARBA00010139"/>
    </source>
</evidence>
<name>A0A371X9X0_9HYPH</name>
<dbReference type="RefSeq" id="WP_116681270.1">
    <property type="nucleotide sequence ID" value="NZ_QURL01000001.1"/>
</dbReference>
<keyword evidence="7" id="KW-0503">Monooxygenase</keyword>
<dbReference type="InterPro" id="IPR051820">
    <property type="entry name" value="FAD-binding_MO"/>
</dbReference>
<dbReference type="OrthoDB" id="312624at2"/>
<dbReference type="PANTHER" id="PTHR43872">
    <property type="entry name" value="MONOOXYGENASE, PUTATIVE (AFU_ORTHOLOGUE AFUA_8G02570)-RELATED"/>
    <property type="match status" value="1"/>
</dbReference>
<dbReference type="GO" id="GO:0050661">
    <property type="term" value="F:NADP binding"/>
    <property type="evidence" value="ECO:0007669"/>
    <property type="project" value="InterPro"/>
</dbReference>
<dbReference type="PANTHER" id="PTHR43872:SF1">
    <property type="entry name" value="MONOOXYGENASE, PUTATIVE (AFU_ORTHOLOGUE AFUA_8G02570)-RELATED"/>
    <property type="match status" value="1"/>
</dbReference>
<feature type="region of interest" description="Disordered" evidence="8">
    <location>
        <begin position="1"/>
        <end position="21"/>
    </location>
</feature>
<evidence type="ECO:0000256" key="8">
    <source>
        <dbReference type="SAM" id="MobiDB-lite"/>
    </source>
</evidence>
<keyword evidence="5" id="KW-0521">NADP</keyword>
<dbReference type="Proteomes" id="UP000264310">
    <property type="component" value="Unassembled WGS sequence"/>
</dbReference>
<dbReference type="GO" id="GO:0004499">
    <property type="term" value="F:N,N-dimethylaniline monooxygenase activity"/>
    <property type="evidence" value="ECO:0007669"/>
    <property type="project" value="InterPro"/>
</dbReference>
<accession>A0A371X9X0</accession>
<evidence type="ECO:0000256" key="3">
    <source>
        <dbReference type="ARBA" id="ARBA00022630"/>
    </source>
</evidence>
<dbReference type="InterPro" id="IPR020946">
    <property type="entry name" value="Flavin_mOase-like"/>
</dbReference>
<dbReference type="AlphaFoldDB" id="A0A371X9X0"/>
<gene>
    <name evidence="9" type="ORF">DYI37_00640</name>
</gene>
<evidence type="ECO:0000256" key="5">
    <source>
        <dbReference type="ARBA" id="ARBA00022857"/>
    </source>
</evidence>
<dbReference type="InterPro" id="IPR036188">
    <property type="entry name" value="FAD/NAD-bd_sf"/>
</dbReference>
<organism evidence="9 10">
    <name type="scientific">Fulvimarina endophytica</name>
    <dbReference type="NCBI Taxonomy" id="2293836"/>
    <lineage>
        <taxon>Bacteria</taxon>
        <taxon>Pseudomonadati</taxon>
        <taxon>Pseudomonadota</taxon>
        <taxon>Alphaproteobacteria</taxon>
        <taxon>Hyphomicrobiales</taxon>
        <taxon>Aurantimonadaceae</taxon>
        <taxon>Fulvimarina</taxon>
    </lineage>
</organism>
<comment type="similarity">
    <text evidence="2">Belongs to the FAD-binding monooxygenase family.</text>
</comment>
<keyword evidence="10" id="KW-1185">Reference proteome</keyword>
<feature type="compositionally biased region" description="Basic and acidic residues" evidence="8">
    <location>
        <begin position="1"/>
        <end position="13"/>
    </location>
</feature>
<dbReference type="SUPFAM" id="SSF51905">
    <property type="entry name" value="FAD/NAD(P)-binding domain"/>
    <property type="match status" value="1"/>
</dbReference>
<dbReference type="Gene3D" id="3.50.50.60">
    <property type="entry name" value="FAD/NAD(P)-binding domain"/>
    <property type="match status" value="2"/>
</dbReference>
<dbReference type="GO" id="GO:0050660">
    <property type="term" value="F:flavin adenine dinucleotide binding"/>
    <property type="evidence" value="ECO:0007669"/>
    <property type="project" value="InterPro"/>
</dbReference>
<evidence type="ECO:0000313" key="10">
    <source>
        <dbReference type="Proteomes" id="UP000264310"/>
    </source>
</evidence>
<evidence type="ECO:0000256" key="4">
    <source>
        <dbReference type="ARBA" id="ARBA00022827"/>
    </source>
</evidence>
<dbReference type="FunFam" id="3.50.50.60:FF:000228">
    <property type="entry name" value="FAD-containing monooxygenase EthA"/>
    <property type="match status" value="1"/>
</dbReference>
<evidence type="ECO:0000313" key="9">
    <source>
        <dbReference type="EMBL" id="RFC66020.1"/>
    </source>
</evidence>
<dbReference type="EMBL" id="QURL01000001">
    <property type="protein sequence ID" value="RFC66020.1"/>
    <property type="molecule type" value="Genomic_DNA"/>
</dbReference>
<dbReference type="Pfam" id="PF00743">
    <property type="entry name" value="FMO-like"/>
    <property type="match status" value="1"/>
</dbReference>
<keyword evidence="4" id="KW-0274">FAD</keyword>
<sequence>MPDPSDDHDRNEVPRVPGAGRAPTASIDLDVIVIGAGLSGICAGHYLQEKCPELRYAILEGRERMGGTWDLFRYPGIRSDSDLYTFGFSFRPWTEDKSIADGASILNYLKETARDEGIENKIRFGHRVVAAYWNSRTARWQVEVESGEERRRSVLTCRFLFACSGYYDYATGYKPEIPGLDTFAGPVIHPQHWPADLDYAGKRVVVVGSGATAVTLVPAMAQTADKVVMLQRSPSYIVSLPAKDRTALALKKRLPANLAHRLARWKNILVSMGFYQFARRRPQKMKEFVISRVRRQLGRDYDVEKHFTPRYDPWDQRLCLVPNGDLFKAIRSGRAEVVTGTIRQVSERGIDLADGTRIEADIVVTATGLKLQMLGGARLSIDGVPVDPGEAFMYRGMMLSDVPNFAISIGYTNASWTLKCELTALYVTRLLQRLDARGDDWCMPKRQSDMGEAPLIDFSSGYIERSRDLLPRQGEHRPWRLHQNYILDYLTLGWGRTDDAAMRFGRRDEDGRKAA</sequence>
<comment type="caution">
    <text evidence="9">The sequence shown here is derived from an EMBL/GenBank/DDBJ whole genome shotgun (WGS) entry which is preliminary data.</text>
</comment>
<evidence type="ECO:0000256" key="6">
    <source>
        <dbReference type="ARBA" id="ARBA00023002"/>
    </source>
</evidence>
<keyword evidence="3" id="KW-0285">Flavoprotein</keyword>